<sequence length="79" mass="7982">MKFKDLANKAQSFANSPQGRKMIHQATSALNRRGSGRSPGAGRGSGIGRVMDAARRFTGGPGGQSGDGGAGGTNQPPRA</sequence>
<evidence type="ECO:0000313" key="2">
    <source>
        <dbReference type="EMBL" id="GGO49230.1"/>
    </source>
</evidence>
<evidence type="ECO:0008006" key="4">
    <source>
        <dbReference type="Google" id="ProtNLM"/>
    </source>
</evidence>
<dbReference type="RefSeq" id="WP_188806971.1">
    <property type="nucleotide sequence ID" value="NZ_BAAAOU010000015.1"/>
</dbReference>
<organism evidence="2 3">
    <name type="scientific">Citricoccus zhacaiensis</name>
    <dbReference type="NCBI Taxonomy" id="489142"/>
    <lineage>
        <taxon>Bacteria</taxon>
        <taxon>Bacillati</taxon>
        <taxon>Actinomycetota</taxon>
        <taxon>Actinomycetes</taxon>
        <taxon>Micrococcales</taxon>
        <taxon>Micrococcaceae</taxon>
        <taxon>Citricoccus</taxon>
    </lineage>
</organism>
<reference evidence="3" key="1">
    <citation type="journal article" date="2019" name="Int. J. Syst. Evol. Microbiol.">
        <title>The Global Catalogue of Microorganisms (GCM) 10K type strain sequencing project: providing services to taxonomists for standard genome sequencing and annotation.</title>
        <authorList>
            <consortium name="The Broad Institute Genomics Platform"/>
            <consortium name="The Broad Institute Genome Sequencing Center for Infectious Disease"/>
            <person name="Wu L."/>
            <person name="Ma J."/>
        </authorList>
    </citation>
    <scope>NUCLEOTIDE SEQUENCE [LARGE SCALE GENOMIC DNA]</scope>
    <source>
        <strain evidence="3">CGMCC 1.7064</strain>
    </source>
</reference>
<accession>A0ABQ2MBP4</accession>
<feature type="region of interest" description="Disordered" evidence="1">
    <location>
        <begin position="1"/>
        <end position="79"/>
    </location>
</feature>
<comment type="caution">
    <text evidence="2">The sequence shown here is derived from an EMBL/GenBank/DDBJ whole genome shotgun (WGS) entry which is preliminary data.</text>
</comment>
<dbReference type="EMBL" id="BMLQ01000011">
    <property type="protein sequence ID" value="GGO49230.1"/>
    <property type="molecule type" value="Genomic_DNA"/>
</dbReference>
<gene>
    <name evidence="2" type="ORF">GCM10010977_30630</name>
</gene>
<feature type="compositionally biased region" description="Polar residues" evidence="1">
    <location>
        <begin position="9"/>
        <end position="18"/>
    </location>
</feature>
<evidence type="ECO:0000256" key="1">
    <source>
        <dbReference type="SAM" id="MobiDB-lite"/>
    </source>
</evidence>
<evidence type="ECO:0000313" key="3">
    <source>
        <dbReference type="Proteomes" id="UP000642509"/>
    </source>
</evidence>
<dbReference type="Proteomes" id="UP000642509">
    <property type="component" value="Unassembled WGS sequence"/>
</dbReference>
<feature type="compositionally biased region" description="Gly residues" evidence="1">
    <location>
        <begin position="59"/>
        <end position="72"/>
    </location>
</feature>
<protein>
    <recommendedName>
        <fullName evidence="4">Antitoxin</fullName>
    </recommendedName>
</protein>
<feature type="compositionally biased region" description="Gly residues" evidence="1">
    <location>
        <begin position="37"/>
        <end position="47"/>
    </location>
</feature>
<proteinExistence type="predicted"/>
<keyword evidence="3" id="KW-1185">Reference proteome</keyword>
<name>A0ABQ2MBP4_9MICC</name>